<dbReference type="PROSITE" id="PS50042">
    <property type="entry name" value="CNMP_BINDING_3"/>
    <property type="match status" value="1"/>
</dbReference>
<accession>A0A238YR31</accession>
<proteinExistence type="predicted"/>
<dbReference type="InterPro" id="IPR014710">
    <property type="entry name" value="RmlC-like_jellyroll"/>
</dbReference>
<gene>
    <name evidence="2" type="ORF">SAMN06265370_11920</name>
</gene>
<dbReference type="EMBL" id="FZNN01000019">
    <property type="protein sequence ID" value="SNR73063.1"/>
    <property type="molecule type" value="Genomic_DNA"/>
</dbReference>
<dbReference type="Gene3D" id="2.60.120.10">
    <property type="entry name" value="Jelly Rolls"/>
    <property type="match status" value="1"/>
</dbReference>
<feature type="domain" description="Cyclic nucleotide-binding" evidence="1">
    <location>
        <begin position="14"/>
        <end position="79"/>
    </location>
</feature>
<dbReference type="CDD" id="cd00038">
    <property type="entry name" value="CAP_ED"/>
    <property type="match status" value="1"/>
</dbReference>
<evidence type="ECO:0000313" key="2">
    <source>
        <dbReference type="EMBL" id="SNR73063.1"/>
    </source>
</evidence>
<dbReference type="Proteomes" id="UP000198417">
    <property type="component" value="Unassembled WGS sequence"/>
</dbReference>
<keyword evidence="3" id="KW-1185">Reference proteome</keyword>
<organism evidence="2 3">
    <name type="scientific">Puniceibacterium sediminis</name>
    <dbReference type="NCBI Taxonomy" id="1608407"/>
    <lineage>
        <taxon>Bacteria</taxon>
        <taxon>Pseudomonadati</taxon>
        <taxon>Pseudomonadota</taxon>
        <taxon>Alphaproteobacteria</taxon>
        <taxon>Rhodobacterales</taxon>
        <taxon>Paracoccaceae</taxon>
        <taxon>Puniceibacterium</taxon>
    </lineage>
</organism>
<evidence type="ECO:0000313" key="3">
    <source>
        <dbReference type="Proteomes" id="UP000198417"/>
    </source>
</evidence>
<protein>
    <recommendedName>
        <fullName evidence="1">Cyclic nucleotide-binding domain-containing protein</fullName>
    </recommendedName>
</protein>
<dbReference type="SUPFAM" id="SSF51206">
    <property type="entry name" value="cAMP-binding domain-like"/>
    <property type="match status" value="1"/>
</dbReference>
<name>A0A238YR31_9RHOB</name>
<sequence>MRKLDESLLTHLSPFASLTKDEIRAILDEAASQRYDAGDAIFEESASAERFFLLLDGYIRVVRMTAEGAHVTILHIPAG</sequence>
<dbReference type="AlphaFoldDB" id="A0A238YR31"/>
<reference evidence="2 3" key="1">
    <citation type="submission" date="2017-06" db="EMBL/GenBank/DDBJ databases">
        <authorList>
            <person name="Kim H.J."/>
            <person name="Triplett B.A."/>
        </authorList>
    </citation>
    <scope>NUCLEOTIDE SEQUENCE [LARGE SCALE GENOMIC DNA]</scope>
    <source>
        <strain evidence="2 3">DSM 29052</strain>
    </source>
</reference>
<evidence type="ECO:0000259" key="1">
    <source>
        <dbReference type="PROSITE" id="PS50042"/>
    </source>
</evidence>
<dbReference type="InterPro" id="IPR000595">
    <property type="entry name" value="cNMP-bd_dom"/>
</dbReference>
<dbReference type="InterPro" id="IPR018490">
    <property type="entry name" value="cNMP-bd_dom_sf"/>
</dbReference>